<comment type="caution">
    <text evidence="4">The sequence shown here is derived from an EMBL/GenBank/DDBJ whole genome shotgun (WGS) entry which is preliminary data.</text>
</comment>
<evidence type="ECO:0000259" key="3">
    <source>
        <dbReference type="Pfam" id="PF01103"/>
    </source>
</evidence>
<protein>
    <recommendedName>
        <fullName evidence="3">Bacterial surface antigen (D15) domain-containing protein</fullName>
    </recommendedName>
</protein>
<feature type="non-terminal residue" evidence="4">
    <location>
        <position position="1"/>
    </location>
</feature>
<feature type="domain" description="Bacterial surface antigen (D15)" evidence="3">
    <location>
        <begin position="14"/>
        <end position="187"/>
    </location>
</feature>
<evidence type="ECO:0000313" key="4">
    <source>
        <dbReference type="EMBL" id="GAG48825.1"/>
    </source>
</evidence>
<dbReference type="InterPro" id="IPR000184">
    <property type="entry name" value="Bac_surfAg_D15"/>
</dbReference>
<feature type="non-terminal residue" evidence="4">
    <location>
        <position position="195"/>
    </location>
</feature>
<keyword evidence="2" id="KW-0472">Membrane</keyword>
<dbReference type="Gene3D" id="2.40.160.50">
    <property type="entry name" value="membrane protein fhac: a member of the omp85/tpsb transporter family"/>
    <property type="match status" value="1"/>
</dbReference>
<dbReference type="Pfam" id="PF01103">
    <property type="entry name" value="Omp85"/>
    <property type="match status" value="1"/>
</dbReference>
<organism evidence="4">
    <name type="scientific">marine sediment metagenome</name>
    <dbReference type="NCBI Taxonomy" id="412755"/>
    <lineage>
        <taxon>unclassified sequences</taxon>
        <taxon>metagenomes</taxon>
        <taxon>ecological metagenomes</taxon>
    </lineage>
</organism>
<comment type="subcellular location">
    <subcellularLocation>
        <location evidence="1">Membrane</location>
    </subcellularLocation>
</comment>
<evidence type="ECO:0000256" key="1">
    <source>
        <dbReference type="ARBA" id="ARBA00004370"/>
    </source>
</evidence>
<reference evidence="4" key="1">
    <citation type="journal article" date="2014" name="Front. Microbiol.">
        <title>High frequency of phylogenetically diverse reductive dehalogenase-homologous genes in deep subseafloor sedimentary metagenomes.</title>
        <authorList>
            <person name="Kawai M."/>
            <person name="Futagami T."/>
            <person name="Toyoda A."/>
            <person name="Takaki Y."/>
            <person name="Nishi S."/>
            <person name="Hori S."/>
            <person name="Arai W."/>
            <person name="Tsubouchi T."/>
            <person name="Morono Y."/>
            <person name="Uchiyama I."/>
            <person name="Ito T."/>
            <person name="Fujiyama A."/>
            <person name="Inagaki F."/>
            <person name="Takami H."/>
        </authorList>
    </citation>
    <scope>NUCLEOTIDE SEQUENCE</scope>
    <source>
        <strain evidence="4">Expedition CK06-06</strain>
    </source>
</reference>
<dbReference type="EMBL" id="BARS01055770">
    <property type="protein sequence ID" value="GAG48825.1"/>
    <property type="molecule type" value="Genomic_DNA"/>
</dbReference>
<accession>X0XZJ1</accession>
<evidence type="ECO:0000256" key="2">
    <source>
        <dbReference type="ARBA" id="ARBA00023136"/>
    </source>
</evidence>
<dbReference type="GO" id="GO:0019867">
    <property type="term" value="C:outer membrane"/>
    <property type="evidence" value="ECO:0007669"/>
    <property type="project" value="InterPro"/>
</dbReference>
<gene>
    <name evidence="4" type="ORF">S01H1_82289</name>
</gene>
<dbReference type="AlphaFoldDB" id="X0XZJ1"/>
<proteinExistence type="predicted"/>
<name>X0XZJ1_9ZZZZ</name>
<sequence>IELGVEGSSYEERRESYDEGRTKGYVGFEKRYKNRWRRSIGFRAENVNVDDDIEVFRMDANNVVQAYTPAAPKAILDVRGDETLFGVKFGIGRDLTDDRFNPSKGHNFNVGYEQLAGDYTFGILRGVYGRYETLHEDLAERKTILATKLLGATVLGDAPPFEKFYAGGTGTYGLRGFDYRGVSTRATRRSPVWDW</sequence>